<reference evidence="2 3" key="1">
    <citation type="submission" date="2019-08" db="EMBL/GenBank/DDBJ databases">
        <title>A chromosome-level genome assembly, high-density linkage maps, and genome scans reveal the genomic architecture of hybrid incompatibilities underlying speciation via character displacement in darters (Percidae: Etheostominae).</title>
        <authorList>
            <person name="Moran R.L."/>
            <person name="Catchen J.M."/>
            <person name="Fuller R.C."/>
        </authorList>
    </citation>
    <scope>NUCLEOTIDE SEQUENCE [LARGE SCALE GENOMIC DNA]</scope>
    <source>
        <strain evidence="2">EspeVRDwgs_2016</strain>
        <tissue evidence="2">Muscle</tissue>
    </source>
</reference>
<comment type="caution">
    <text evidence="2">The sequence shown here is derived from an EMBL/GenBank/DDBJ whole genome shotgun (WGS) entry which is preliminary data.</text>
</comment>
<gene>
    <name evidence="2" type="ORF">FQN60_008560</name>
</gene>
<sequence length="148" mass="16417">MASLRVMILYTLSLKLLSDVSRRAVSRSSSMLPPSVTSPFIFWSVSLVRSSESRPSSRSFRASSACFSLFSSSTRDSISAWGKQENTQDLGLGLLLVHSELGERLLQRPSLRGVVLALLLQDFSPLLVLPEPGRQTKYPFKHGKDYTP</sequence>
<protein>
    <recommendedName>
        <fullName evidence="4">Secreted protein</fullName>
    </recommendedName>
</protein>
<keyword evidence="1" id="KW-0732">Signal</keyword>
<dbReference type="Proteomes" id="UP000327493">
    <property type="component" value="Chromosome 20"/>
</dbReference>
<evidence type="ECO:0000256" key="1">
    <source>
        <dbReference type="SAM" id="SignalP"/>
    </source>
</evidence>
<name>A0A5J5CN67_9PERO</name>
<accession>A0A5J5CN67</accession>
<keyword evidence="3" id="KW-1185">Reference proteome</keyword>
<evidence type="ECO:0000313" key="3">
    <source>
        <dbReference type="Proteomes" id="UP000327493"/>
    </source>
</evidence>
<dbReference type="AlphaFoldDB" id="A0A5J5CN67"/>
<evidence type="ECO:0000313" key="2">
    <source>
        <dbReference type="EMBL" id="KAA8581820.1"/>
    </source>
</evidence>
<organism evidence="2 3">
    <name type="scientific">Etheostoma spectabile</name>
    <name type="common">orangethroat darter</name>
    <dbReference type="NCBI Taxonomy" id="54343"/>
    <lineage>
        <taxon>Eukaryota</taxon>
        <taxon>Metazoa</taxon>
        <taxon>Chordata</taxon>
        <taxon>Craniata</taxon>
        <taxon>Vertebrata</taxon>
        <taxon>Euteleostomi</taxon>
        <taxon>Actinopterygii</taxon>
        <taxon>Neopterygii</taxon>
        <taxon>Teleostei</taxon>
        <taxon>Neoteleostei</taxon>
        <taxon>Acanthomorphata</taxon>
        <taxon>Eupercaria</taxon>
        <taxon>Perciformes</taxon>
        <taxon>Percoidei</taxon>
        <taxon>Percidae</taxon>
        <taxon>Etheostomatinae</taxon>
        <taxon>Etheostoma</taxon>
    </lineage>
</organism>
<dbReference type="EMBL" id="VOFY01000020">
    <property type="protein sequence ID" value="KAA8581820.1"/>
    <property type="molecule type" value="Genomic_DNA"/>
</dbReference>
<proteinExistence type="predicted"/>
<feature type="signal peptide" evidence="1">
    <location>
        <begin position="1"/>
        <end position="18"/>
    </location>
</feature>
<feature type="chain" id="PRO_5023882813" description="Secreted protein" evidence="1">
    <location>
        <begin position="19"/>
        <end position="148"/>
    </location>
</feature>
<evidence type="ECO:0008006" key="4">
    <source>
        <dbReference type="Google" id="ProtNLM"/>
    </source>
</evidence>